<dbReference type="PROSITE" id="PS50405">
    <property type="entry name" value="GST_CTER"/>
    <property type="match status" value="1"/>
</dbReference>
<dbReference type="AlphaFoldDB" id="A0A1E4U194"/>
<feature type="domain" description="GST N-terminal" evidence="2">
    <location>
        <begin position="13"/>
        <end position="100"/>
    </location>
</feature>
<dbReference type="EMBL" id="KV454011">
    <property type="protein sequence ID" value="ODV97781.1"/>
    <property type="molecule type" value="Genomic_DNA"/>
</dbReference>
<proteinExistence type="inferred from homology"/>
<dbReference type="PANTHER" id="PTHR44051:SF8">
    <property type="entry name" value="GLUTATHIONE S-TRANSFERASE GSTA"/>
    <property type="match status" value="1"/>
</dbReference>
<dbReference type="InterPro" id="IPR004045">
    <property type="entry name" value="Glutathione_S-Trfase_N"/>
</dbReference>
<dbReference type="Gene3D" id="1.20.1050.10">
    <property type="match status" value="1"/>
</dbReference>
<name>A0A1E4U194_PACTA</name>
<sequence length="235" mass="27286">MPATYIKETSKFPEGLTLLSSPTPNGHKISLFLEFLRLSYHVKRIDVFANEQKQDWFLKLNPNGKIPVLLNVGKDGEIIDAVFESAAILIYLADKFDKDFKYHYAASDPHYYEELVWIFFQMANLGPNQTNLLYFLRLCPENIPYCIVRYTDEVNRVYNVLEGQLKKNGTGYLVGNKLTLADFTTWPWVNRHKFSKISMEKFPVLEQWRENIAQLEITKIATNIPPSEAWGIIED</sequence>
<comment type="similarity">
    <text evidence="1">Belongs to the GST superfamily.</text>
</comment>
<dbReference type="SFLD" id="SFLDS00019">
    <property type="entry name" value="Glutathione_Transferase_(cytos"/>
    <property type="match status" value="1"/>
</dbReference>
<dbReference type="OrthoDB" id="422574at2759"/>
<evidence type="ECO:0000313" key="5">
    <source>
        <dbReference type="Proteomes" id="UP000094236"/>
    </source>
</evidence>
<evidence type="ECO:0000313" key="4">
    <source>
        <dbReference type="EMBL" id="ODV97781.1"/>
    </source>
</evidence>
<keyword evidence="5" id="KW-1185">Reference proteome</keyword>
<organism evidence="4 5">
    <name type="scientific">Pachysolen tannophilus NRRL Y-2460</name>
    <dbReference type="NCBI Taxonomy" id="669874"/>
    <lineage>
        <taxon>Eukaryota</taxon>
        <taxon>Fungi</taxon>
        <taxon>Dikarya</taxon>
        <taxon>Ascomycota</taxon>
        <taxon>Saccharomycotina</taxon>
        <taxon>Pichiomycetes</taxon>
        <taxon>Pachysolenaceae</taxon>
        <taxon>Pachysolen</taxon>
    </lineage>
</organism>
<dbReference type="InterPro" id="IPR040079">
    <property type="entry name" value="Glutathione_S-Trfase"/>
</dbReference>
<dbReference type="PROSITE" id="PS50404">
    <property type="entry name" value="GST_NTER"/>
    <property type="match status" value="1"/>
</dbReference>
<evidence type="ECO:0008006" key="6">
    <source>
        <dbReference type="Google" id="ProtNLM"/>
    </source>
</evidence>
<dbReference type="CDD" id="cd03048">
    <property type="entry name" value="GST_N_Ure2p_like"/>
    <property type="match status" value="1"/>
</dbReference>
<dbReference type="SFLD" id="SFLDG01151">
    <property type="entry name" value="Main.2:_Nu-like"/>
    <property type="match status" value="1"/>
</dbReference>
<dbReference type="SUPFAM" id="SSF52833">
    <property type="entry name" value="Thioredoxin-like"/>
    <property type="match status" value="1"/>
</dbReference>
<feature type="domain" description="GST C-terminal" evidence="3">
    <location>
        <begin position="107"/>
        <end position="235"/>
    </location>
</feature>
<accession>A0A1E4U194</accession>
<dbReference type="STRING" id="669874.A0A1E4U194"/>
<dbReference type="Gene3D" id="3.40.30.10">
    <property type="entry name" value="Glutaredoxin"/>
    <property type="match status" value="1"/>
</dbReference>
<dbReference type="InterPro" id="IPR004046">
    <property type="entry name" value="GST_C"/>
</dbReference>
<evidence type="ECO:0000259" key="2">
    <source>
        <dbReference type="PROSITE" id="PS50404"/>
    </source>
</evidence>
<dbReference type="Pfam" id="PF13409">
    <property type="entry name" value="GST_N_2"/>
    <property type="match status" value="1"/>
</dbReference>
<dbReference type="InterPro" id="IPR036249">
    <property type="entry name" value="Thioredoxin-like_sf"/>
</dbReference>
<evidence type="ECO:0000256" key="1">
    <source>
        <dbReference type="ARBA" id="ARBA00007409"/>
    </source>
</evidence>
<reference evidence="5" key="1">
    <citation type="submission" date="2016-05" db="EMBL/GenBank/DDBJ databases">
        <title>Comparative genomics of biotechnologically important yeasts.</title>
        <authorList>
            <consortium name="DOE Joint Genome Institute"/>
            <person name="Riley R."/>
            <person name="Haridas S."/>
            <person name="Wolfe K.H."/>
            <person name="Lopes M.R."/>
            <person name="Hittinger C.T."/>
            <person name="Goker M."/>
            <person name="Salamov A."/>
            <person name="Wisecaver J."/>
            <person name="Long T.M."/>
            <person name="Aerts A.L."/>
            <person name="Barry K."/>
            <person name="Choi C."/>
            <person name="Clum A."/>
            <person name="Coughlan A.Y."/>
            <person name="Deshpande S."/>
            <person name="Douglass A.P."/>
            <person name="Hanson S.J."/>
            <person name="Klenk H.-P."/>
            <person name="Labutti K."/>
            <person name="Lapidus A."/>
            <person name="Lindquist E."/>
            <person name="Lipzen A."/>
            <person name="Meier-Kolthoff J.P."/>
            <person name="Ohm R.A."/>
            <person name="Otillar R.P."/>
            <person name="Pangilinan J."/>
            <person name="Peng Y."/>
            <person name="Rokas A."/>
            <person name="Rosa C.A."/>
            <person name="Scheuner C."/>
            <person name="Sibirny A.A."/>
            <person name="Slot J.C."/>
            <person name="Stielow J.B."/>
            <person name="Sun H."/>
            <person name="Kurtzman C.P."/>
            <person name="Blackwell M."/>
            <person name="Grigoriev I.V."/>
            <person name="Jeffries T.W."/>
        </authorList>
    </citation>
    <scope>NUCLEOTIDE SEQUENCE [LARGE SCALE GENOMIC DNA]</scope>
    <source>
        <strain evidence="5">NRRL Y-2460</strain>
    </source>
</reference>
<dbReference type="PANTHER" id="PTHR44051">
    <property type="entry name" value="GLUTATHIONE S-TRANSFERASE-RELATED"/>
    <property type="match status" value="1"/>
</dbReference>
<dbReference type="SFLD" id="SFLDG00358">
    <property type="entry name" value="Main_(cytGST)"/>
    <property type="match status" value="1"/>
</dbReference>
<dbReference type="InterPro" id="IPR036282">
    <property type="entry name" value="Glutathione-S-Trfase_C_sf"/>
</dbReference>
<dbReference type="Proteomes" id="UP000094236">
    <property type="component" value="Unassembled WGS sequence"/>
</dbReference>
<protein>
    <recommendedName>
        <fullName evidence="6">Glutathione S-transferase</fullName>
    </recommendedName>
</protein>
<evidence type="ECO:0000259" key="3">
    <source>
        <dbReference type="PROSITE" id="PS50405"/>
    </source>
</evidence>
<dbReference type="Pfam" id="PF00043">
    <property type="entry name" value="GST_C"/>
    <property type="match status" value="1"/>
</dbReference>
<gene>
    <name evidence="4" type="ORF">PACTADRAFT_31211</name>
</gene>
<dbReference type="SUPFAM" id="SSF47616">
    <property type="entry name" value="GST C-terminal domain-like"/>
    <property type="match status" value="1"/>
</dbReference>
<dbReference type="InterPro" id="IPR010987">
    <property type="entry name" value="Glutathione-S-Trfase_C-like"/>
</dbReference>